<feature type="transmembrane region" description="Helical" evidence="2">
    <location>
        <begin position="397"/>
        <end position="415"/>
    </location>
</feature>
<evidence type="ECO:0000313" key="4">
    <source>
        <dbReference type="EMBL" id="MBT1687076.1"/>
    </source>
</evidence>
<feature type="region of interest" description="Disordered" evidence="1">
    <location>
        <begin position="26"/>
        <end position="49"/>
    </location>
</feature>
<feature type="transmembrane region" description="Helical" evidence="2">
    <location>
        <begin position="336"/>
        <end position="356"/>
    </location>
</feature>
<evidence type="ECO:0000256" key="3">
    <source>
        <dbReference type="SAM" id="SignalP"/>
    </source>
</evidence>
<gene>
    <name evidence="4" type="ORF">KK078_10930</name>
</gene>
<comment type="caution">
    <text evidence="4">The sequence shown here is derived from an EMBL/GenBank/DDBJ whole genome shotgun (WGS) entry which is preliminary data.</text>
</comment>
<keyword evidence="3" id="KW-0732">Signal</keyword>
<evidence type="ECO:0000313" key="5">
    <source>
        <dbReference type="Proteomes" id="UP001319180"/>
    </source>
</evidence>
<evidence type="ECO:0000256" key="1">
    <source>
        <dbReference type="SAM" id="MobiDB-lite"/>
    </source>
</evidence>
<keyword evidence="2" id="KW-1133">Transmembrane helix</keyword>
<name>A0AAP2D7V4_9BACT</name>
<sequence length="423" mass="46174">MKKLTFVYLSLVWLIGALPVAGQRSTGSLHNTSVSAQAPRQPGPQLQRVSPTVRAYLKPTQKLEVLQPDGSKELLRRDEIKVIDGRQTIRLGDAIGKLDERQVQRVAGKMDDSLAATIDVTQLKILPELHFEKSMHDGASTTYRIAFASNVPLEFDAKKELFTGAISFLLVDESEGAGVTTLDKPVPLQITSNTIRTITPKNIELSHLFLPLSDVVLMERDVQDSALVKLVTNFNPNGYDVFVPVKPALQLSIDRKSIQGLGIQEVPVTIRYIGSASDKSRKVSFQAERGTITPSTLDLKFNEPATVMLRSEGIGTVSISAEDYTQRYEMTVAYTFPWMFLVAALGGGLFGALLTFLKGGKKFSVKPFAYAALIGLLCAAAYYVLGLNLLDLKVSEAFNEVAVGTFSALGAFFGVNRKKEEAA</sequence>
<organism evidence="4 5">
    <name type="scientific">Dawidia soli</name>
    <dbReference type="NCBI Taxonomy" id="2782352"/>
    <lineage>
        <taxon>Bacteria</taxon>
        <taxon>Pseudomonadati</taxon>
        <taxon>Bacteroidota</taxon>
        <taxon>Cytophagia</taxon>
        <taxon>Cytophagales</taxon>
        <taxon>Chryseotaleaceae</taxon>
        <taxon>Dawidia</taxon>
    </lineage>
</organism>
<dbReference type="RefSeq" id="WP_254090311.1">
    <property type="nucleotide sequence ID" value="NZ_JAHESC010000013.1"/>
</dbReference>
<feature type="compositionally biased region" description="Polar residues" evidence="1">
    <location>
        <begin position="26"/>
        <end position="38"/>
    </location>
</feature>
<keyword evidence="2" id="KW-0472">Membrane</keyword>
<proteinExistence type="predicted"/>
<protein>
    <recommendedName>
        <fullName evidence="6">Dolichyl-diphosphooligosaccharide--protein glycosyltransferase subunit 2</fullName>
    </recommendedName>
</protein>
<evidence type="ECO:0000256" key="2">
    <source>
        <dbReference type="SAM" id="Phobius"/>
    </source>
</evidence>
<feature type="chain" id="PRO_5043038810" description="Dolichyl-diphosphooligosaccharide--protein glycosyltransferase subunit 2" evidence="3">
    <location>
        <begin position="23"/>
        <end position="423"/>
    </location>
</feature>
<dbReference type="EMBL" id="JAHESC010000013">
    <property type="protein sequence ID" value="MBT1687076.1"/>
    <property type="molecule type" value="Genomic_DNA"/>
</dbReference>
<feature type="signal peptide" evidence="3">
    <location>
        <begin position="1"/>
        <end position="22"/>
    </location>
</feature>
<feature type="transmembrane region" description="Helical" evidence="2">
    <location>
        <begin position="368"/>
        <end position="385"/>
    </location>
</feature>
<accession>A0AAP2D7V4</accession>
<dbReference type="AlphaFoldDB" id="A0AAP2D7V4"/>
<keyword evidence="5" id="KW-1185">Reference proteome</keyword>
<reference evidence="4 5" key="1">
    <citation type="submission" date="2021-05" db="EMBL/GenBank/DDBJ databases">
        <title>A Polyphasic approach of four new species of the genus Ohtaekwangia: Ohtaekwangia histidinii sp. nov., Ohtaekwangia cretensis sp. nov., Ohtaekwangia indiensis sp. nov., Ohtaekwangia reichenbachii sp. nov. from diverse environment.</title>
        <authorList>
            <person name="Octaviana S."/>
        </authorList>
    </citation>
    <scope>NUCLEOTIDE SEQUENCE [LARGE SCALE GENOMIC DNA]</scope>
    <source>
        <strain evidence="4 5">PWU37</strain>
    </source>
</reference>
<dbReference type="Proteomes" id="UP001319180">
    <property type="component" value="Unassembled WGS sequence"/>
</dbReference>
<evidence type="ECO:0008006" key="6">
    <source>
        <dbReference type="Google" id="ProtNLM"/>
    </source>
</evidence>
<keyword evidence="2" id="KW-0812">Transmembrane</keyword>